<reference evidence="7 8" key="1">
    <citation type="journal article" date="2017" name="BMC Genomics">
        <title>Genomic analysis of methanogenic archaea reveals a shift towards energy conservation.</title>
        <authorList>
            <person name="Gilmore S.P."/>
            <person name="Henske J.K."/>
            <person name="Sexton J.A."/>
            <person name="Solomon K.V."/>
            <person name="Seppala S."/>
            <person name="Yoo J.I."/>
            <person name="Huyett L.M."/>
            <person name="Pressman A."/>
            <person name="Cogan J.Z."/>
            <person name="Kivenson V."/>
            <person name="Peng X."/>
            <person name="Tan Y."/>
            <person name="Valentine D.L."/>
            <person name="O'Malley M.A."/>
        </authorList>
    </citation>
    <scope>NUCLEOTIDE SEQUENCE [LARGE SCALE GENOMIC DNA]</scope>
    <source>
        <strain evidence="7 8">M.o.H.</strain>
    </source>
</reference>
<dbReference type="PANTHER" id="PTHR43646:SF2">
    <property type="entry name" value="GLYCOSYLTRANSFERASE 2-LIKE DOMAIN-CONTAINING PROTEIN"/>
    <property type="match status" value="1"/>
</dbReference>
<evidence type="ECO:0000256" key="3">
    <source>
        <dbReference type="ARBA" id="ARBA00022676"/>
    </source>
</evidence>
<keyword evidence="2" id="KW-1003">Cell membrane</keyword>
<dbReference type="NCBIfam" id="TIGR00661">
    <property type="entry name" value="MJ1255"/>
    <property type="match status" value="1"/>
</dbReference>
<sequence length="604" mass="69023">MLSIIIPTYNEECYLPKLLQSIKDQNFKDYEIIVADAKSTDKTREIAESFGCKVVDGGSPAVGRNKGAEVAEGEYLLFLDSDAILTEGYLESALNEFTENDLDIGITQLVPISDSKKDKILHDFANFFMKLVESIKPHGAGCYGILTKKDIHEEAEGFNECLDFGEDSDYIERIGKIHSFKVLREPKLLISTRRLEKEGLKSLALIYAKSTLYDFMGKKITAGELNYTFGHSKEKKKKILYSVCGEGMGHAIRSSVMIKHLLKENDVVIFAGGRAFNYLSEKFDDVYYIEGPNTVYSGNNAQYKSTFFSVVKDLPKSLKFNIKLLYNIARAFKPDIIVSDFEAFSNILSKLLGIPLISLDNIHVITQCKLDLPERYLSEKIVAGGVIRLFINRPKCYLITTFFYPEIKNKEKVKLFPPVLREEILNLNPVNGNHVLVYQTSDSNLELISTLKSINEEFVIYGFNMEKEDGNLHFRKFNENQFFKDFESCKAVVSNGGFTLISESMYLKKPIFCIPVKKQPEQTVNAMYIEKLGYGEFRELLTKENFENFLDRLDVYRESLSSFKHDKNQEIFQALNDAIEKYSKEYSQATYKIVNLIESRENAK</sequence>
<dbReference type="Proteomes" id="UP000217784">
    <property type="component" value="Unassembled WGS sequence"/>
</dbReference>
<comment type="caution">
    <text evidence="7">The sequence shown here is derived from an EMBL/GenBank/DDBJ whole genome shotgun (WGS) entry which is preliminary data.</text>
</comment>
<evidence type="ECO:0000313" key="8">
    <source>
        <dbReference type="Proteomes" id="UP000217784"/>
    </source>
</evidence>
<evidence type="ECO:0000259" key="6">
    <source>
        <dbReference type="Pfam" id="PF00535"/>
    </source>
</evidence>
<dbReference type="Pfam" id="PF13528">
    <property type="entry name" value="Glyco_trans_1_3"/>
    <property type="match status" value="1"/>
</dbReference>
<evidence type="ECO:0000256" key="4">
    <source>
        <dbReference type="ARBA" id="ARBA00022679"/>
    </source>
</evidence>
<dbReference type="Gene3D" id="3.90.550.10">
    <property type="entry name" value="Spore Coat Polysaccharide Biosynthesis Protein SpsA, Chain A"/>
    <property type="match status" value="1"/>
</dbReference>
<dbReference type="InterPro" id="IPR029044">
    <property type="entry name" value="Nucleotide-diphossugar_trans"/>
</dbReference>
<dbReference type="InterPro" id="IPR001173">
    <property type="entry name" value="Glyco_trans_2-like"/>
</dbReference>
<dbReference type="RefSeq" id="WP_069583575.1">
    <property type="nucleotide sequence ID" value="NZ_LMVM01000001.1"/>
</dbReference>
<dbReference type="PANTHER" id="PTHR43646">
    <property type="entry name" value="GLYCOSYLTRANSFERASE"/>
    <property type="match status" value="1"/>
</dbReference>
<gene>
    <name evidence="7" type="ORF">ASJ80_14965</name>
</gene>
<dbReference type="GO" id="GO:0005886">
    <property type="term" value="C:plasma membrane"/>
    <property type="evidence" value="ECO:0007669"/>
    <property type="project" value="UniProtKB-SubCell"/>
</dbReference>
<keyword evidence="4" id="KW-0808">Transferase</keyword>
<proteinExistence type="predicted"/>
<dbReference type="SUPFAM" id="SSF53756">
    <property type="entry name" value="UDP-Glycosyltransferase/glycogen phosphorylase"/>
    <property type="match status" value="1"/>
</dbReference>
<evidence type="ECO:0000256" key="2">
    <source>
        <dbReference type="ARBA" id="ARBA00022475"/>
    </source>
</evidence>
<dbReference type="OrthoDB" id="46222at2157"/>
<feature type="domain" description="Glycosyltransferase 2-like" evidence="6">
    <location>
        <begin position="3"/>
        <end position="139"/>
    </location>
</feature>
<evidence type="ECO:0000256" key="1">
    <source>
        <dbReference type="ARBA" id="ARBA00004236"/>
    </source>
</evidence>
<keyword evidence="5" id="KW-0472">Membrane</keyword>
<dbReference type="GO" id="GO:0016757">
    <property type="term" value="F:glycosyltransferase activity"/>
    <property type="evidence" value="ECO:0007669"/>
    <property type="project" value="UniProtKB-KW"/>
</dbReference>
<dbReference type="Pfam" id="PF00535">
    <property type="entry name" value="Glycos_transf_2"/>
    <property type="match status" value="1"/>
</dbReference>
<protein>
    <submittedName>
        <fullName evidence="7">Teichoic acid biosynthesis protein</fullName>
    </submittedName>
</protein>
<comment type="subcellular location">
    <subcellularLocation>
        <location evidence="1">Cell membrane</location>
    </subcellularLocation>
</comment>
<dbReference type="AlphaFoldDB" id="A0A2A2H9J4"/>
<evidence type="ECO:0000256" key="5">
    <source>
        <dbReference type="ARBA" id="ARBA00023136"/>
    </source>
</evidence>
<dbReference type="SUPFAM" id="SSF53448">
    <property type="entry name" value="Nucleotide-diphospho-sugar transferases"/>
    <property type="match status" value="1"/>
</dbReference>
<dbReference type="Gene3D" id="3.40.50.2000">
    <property type="entry name" value="Glycogen Phosphorylase B"/>
    <property type="match status" value="1"/>
</dbReference>
<organism evidence="7 8">
    <name type="scientific">Methanobacterium bryantii</name>
    <dbReference type="NCBI Taxonomy" id="2161"/>
    <lineage>
        <taxon>Archaea</taxon>
        <taxon>Methanobacteriati</taxon>
        <taxon>Methanobacteriota</taxon>
        <taxon>Methanomada group</taxon>
        <taxon>Methanobacteria</taxon>
        <taxon>Methanobacteriales</taxon>
        <taxon>Methanobacteriaceae</taxon>
        <taxon>Methanobacterium</taxon>
    </lineage>
</organism>
<dbReference type="EMBL" id="LMVM01000001">
    <property type="protein sequence ID" value="PAV06131.1"/>
    <property type="molecule type" value="Genomic_DNA"/>
</dbReference>
<keyword evidence="3" id="KW-0328">Glycosyltransferase</keyword>
<accession>A0A2A2H9J4</accession>
<evidence type="ECO:0000313" key="7">
    <source>
        <dbReference type="EMBL" id="PAV06131.1"/>
    </source>
</evidence>
<name>A0A2A2H9J4_METBR</name>
<keyword evidence="8" id="KW-1185">Reference proteome</keyword>
<dbReference type="InterPro" id="IPR005262">
    <property type="entry name" value="MJ1255-like"/>
</dbReference>